<evidence type="ECO:0000256" key="1">
    <source>
        <dbReference type="ARBA" id="ARBA00006484"/>
    </source>
</evidence>
<dbReference type="PROSITE" id="PS00061">
    <property type="entry name" value="ADH_SHORT"/>
    <property type="match status" value="1"/>
</dbReference>
<dbReference type="NCBIfam" id="NF004825">
    <property type="entry name" value="PRK06181.1"/>
    <property type="match status" value="1"/>
</dbReference>
<dbReference type="EMBL" id="JAOTPL010000007">
    <property type="protein sequence ID" value="MCU7694212.1"/>
    <property type="molecule type" value="Genomic_DNA"/>
</dbReference>
<dbReference type="GO" id="GO:0016020">
    <property type="term" value="C:membrane"/>
    <property type="evidence" value="ECO:0007669"/>
    <property type="project" value="TreeGrafter"/>
</dbReference>
<dbReference type="Pfam" id="PF00106">
    <property type="entry name" value="adh_short"/>
    <property type="match status" value="1"/>
</dbReference>
<dbReference type="Gene3D" id="3.40.50.720">
    <property type="entry name" value="NAD(P)-binding Rossmann-like Domain"/>
    <property type="match status" value="1"/>
</dbReference>
<sequence>MIDFKNKVIVITGGSNGIGKALVEYFLSAGAKVATCSRNFDKLYKLQTQNTGKPLNVYTADVSSESDCAQFINKVIKNFGTIDILINNAGISMRSEFVDSELETLKKLMDTNFWGAVYCTKYALPYLIQQKGIIVGISSIAGYRGLPGRSGYSASKHALNGWLESIRVELMDEGVHVMWVCPGFTASNIRNVALNSKAEPEAESLLDEGKLMTAQQTAQHIVKAIRQKKRTIVLTREGKEAVLVNKLFPVWADKLMRKYYYNDSGELIK</sequence>
<gene>
    <name evidence="4" type="ORF">OD355_06770</name>
</gene>
<dbReference type="PANTHER" id="PTHR44196:SF1">
    <property type="entry name" value="DEHYDROGENASE_REDUCTASE SDR FAMILY MEMBER 7B"/>
    <property type="match status" value="1"/>
</dbReference>
<protein>
    <submittedName>
        <fullName evidence="4">SDR family oxidoreductase</fullName>
    </submittedName>
</protein>
<evidence type="ECO:0000256" key="3">
    <source>
        <dbReference type="RuleBase" id="RU000363"/>
    </source>
</evidence>
<accession>A0AAE3LJX1</accession>
<dbReference type="PANTHER" id="PTHR44196">
    <property type="entry name" value="DEHYDROGENASE/REDUCTASE SDR FAMILY MEMBER 7B"/>
    <property type="match status" value="1"/>
</dbReference>
<dbReference type="SUPFAM" id="SSF51735">
    <property type="entry name" value="NAD(P)-binding Rossmann-fold domains"/>
    <property type="match status" value="1"/>
</dbReference>
<dbReference type="GO" id="GO:0016491">
    <property type="term" value="F:oxidoreductase activity"/>
    <property type="evidence" value="ECO:0007669"/>
    <property type="project" value="UniProtKB-KW"/>
</dbReference>
<dbReference type="PRINTS" id="PR00080">
    <property type="entry name" value="SDRFAMILY"/>
</dbReference>
<reference evidence="4" key="1">
    <citation type="submission" date="2022-10" db="EMBL/GenBank/DDBJ databases">
        <authorList>
            <person name="Kim H.S."/>
            <person name="Kim J.-S."/>
            <person name="Suh M.K."/>
            <person name="Eom M.K."/>
            <person name="Lee J.-S."/>
        </authorList>
    </citation>
    <scope>NUCLEOTIDE SEQUENCE</scope>
    <source>
        <strain evidence="4">LIP-5</strain>
    </source>
</reference>
<name>A0AAE3LJX1_9BACT</name>
<evidence type="ECO:0000313" key="5">
    <source>
        <dbReference type="Proteomes" id="UP001209317"/>
    </source>
</evidence>
<dbReference type="FunFam" id="3.40.50.720:FF:000084">
    <property type="entry name" value="Short-chain dehydrogenase reductase"/>
    <property type="match status" value="1"/>
</dbReference>
<dbReference type="InterPro" id="IPR036291">
    <property type="entry name" value="NAD(P)-bd_dom_sf"/>
</dbReference>
<comment type="similarity">
    <text evidence="1 3">Belongs to the short-chain dehydrogenases/reductases (SDR) family.</text>
</comment>
<evidence type="ECO:0000256" key="2">
    <source>
        <dbReference type="ARBA" id="ARBA00023002"/>
    </source>
</evidence>
<evidence type="ECO:0000313" key="4">
    <source>
        <dbReference type="EMBL" id="MCU7694212.1"/>
    </source>
</evidence>
<organism evidence="4 5">
    <name type="scientific">Haoranjiania flava</name>
    <dbReference type="NCBI Taxonomy" id="1856322"/>
    <lineage>
        <taxon>Bacteria</taxon>
        <taxon>Pseudomonadati</taxon>
        <taxon>Bacteroidota</taxon>
        <taxon>Chitinophagia</taxon>
        <taxon>Chitinophagales</taxon>
        <taxon>Chitinophagaceae</taxon>
        <taxon>Haoranjiania</taxon>
    </lineage>
</organism>
<comment type="caution">
    <text evidence="4">The sequence shown here is derived from an EMBL/GenBank/DDBJ whole genome shotgun (WGS) entry which is preliminary data.</text>
</comment>
<proteinExistence type="inferred from homology"/>
<dbReference type="PRINTS" id="PR00081">
    <property type="entry name" value="GDHRDH"/>
</dbReference>
<keyword evidence="5" id="KW-1185">Reference proteome</keyword>
<dbReference type="AlphaFoldDB" id="A0AAE3LJX1"/>
<dbReference type="RefSeq" id="WP_263037698.1">
    <property type="nucleotide sequence ID" value="NZ_JAOTPL010000007.1"/>
</dbReference>
<dbReference type="InterPro" id="IPR002347">
    <property type="entry name" value="SDR_fam"/>
</dbReference>
<dbReference type="Proteomes" id="UP001209317">
    <property type="component" value="Unassembled WGS sequence"/>
</dbReference>
<keyword evidence="2" id="KW-0560">Oxidoreductase</keyword>
<dbReference type="InterPro" id="IPR020904">
    <property type="entry name" value="Sc_DH/Rdtase_CS"/>
</dbReference>